<dbReference type="Pfam" id="PF16073">
    <property type="entry name" value="SAT"/>
    <property type="match status" value="1"/>
</dbReference>
<dbReference type="PROSITE" id="PS00606">
    <property type="entry name" value="KS3_1"/>
    <property type="match status" value="1"/>
</dbReference>
<dbReference type="PANTHER" id="PTHR43775">
    <property type="entry name" value="FATTY ACID SYNTHASE"/>
    <property type="match status" value="1"/>
</dbReference>
<dbReference type="Pfam" id="PF02801">
    <property type="entry name" value="Ketoacyl-synt_C"/>
    <property type="match status" value="1"/>
</dbReference>
<feature type="domain" description="PKS/mFAS DH" evidence="9">
    <location>
        <begin position="1206"/>
        <end position="1513"/>
    </location>
</feature>
<evidence type="ECO:0000256" key="3">
    <source>
        <dbReference type="ARBA" id="ARBA00022679"/>
    </source>
</evidence>
<evidence type="ECO:0000259" key="9">
    <source>
        <dbReference type="PROSITE" id="PS52019"/>
    </source>
</evidence>
<keyword evidence="4" id="KW-0677">Repeat</keyword>
<dbReference type="Gene3D" id="3.40.50.1820">
    <property type="entry name" value="alpha/beta hydrolase"/>
    <property type="match status" value="1"/>
</dbReference>
<dbReference type="SMART" id="SM00827">
    <property type="entry name" value="PKS_AT"/>
    <property type="match status" value="1"/>
</dbReference>
<evidence type="ECO:0000256" key="6">
    <source>
        <dbReference type="SAM" id="MobiDB-lite"/>
    </source>
</evidence>
<evidence type="ECO:0000256" key="1">
    <source>
        <dbReference type="ARBA" id="ARBA00022450"/>
    </source>
</evidence>
<dbReference type="InterPro" id="IPR001031">
    <property type="entry name" value="Thioesterase"/>
</dbReference>
<feature type="domain" description="Ketosynthase family 3 (KS3)" evidence="8">
    <location>
        <begin position="290"/>
        <end position="720"/>
    </location>
</feature>
<dbReference type="GO" id="GO:0004315">
    <property type="term" value="F:3-oxoacyl-[acyl-carrier-protein] synthase activity"/>
    <property type="evidence" value="ECO:0007669"/>
    <property type="project" value="InterPro"/>
</dbReference>
<comment type="caution">
    <text evidence="10">The sequence shown here is derived from an EMBL/GenBank/DDBJ whole genome shotgun (WGS) entry which is preliminary data.</text>
</comment>
<dbReference type="InterPro" id="IPR016036">
    <property type="entry name" value="Malonyl_transacylase_ACP-bd"/>
</dbReference>
<dbReference type="InterPro" id="IPR020806">
    <property type="entry name" value="PKS_PP-bd"/>
</dbReference>
<dbReference type="PROSITE" id="PS52019">
    <property type="entry name" value="PKS_MFAS_DH"/>
    <property type="match status" value="1"/>
</dbReference>
<keyword evidence="2" id="KW-0597">Phosphoprotein</keyword>
<dbReference type="Gene3D" id="1.10.1200.10">
    <property type="entry name" value="ACP-like"/>
    <property type="match status" value="1"/>
</dbReference>
<feature type="region of interest" description="Disordered" evidence="6">
    <location>
        <begin position="1521"/>
        <end position="1567"/>
    </location>
</feature>
<feature type="active site" description="Proton acceptor; for dehydratase activity" evidence="5">
    <location>
        <position position="1238"/>
    </location>
</feature>
<evidence type="ECO:0000256" key="2">
    <source>
        <dbReference type="ARBA" id="ARBA00022553"/>
    </source>
</evidence>
<proteinExistence type="predicted"/>
<dbReference type="NCBIfam" id="TIGR04532">
    <property type="entry name" value="PT_fungal_PKS"/>
    <property type="match status" value="1"/>
</dbReference>
<dbReference type="InterPro" id="IPR014031">
    <property type="entry name" value="Ketoacyl_synth_C"/>
</dbReference>
<keyword evidence="1" id="KW-0596">Phosphopantetheine</keyword>
<sequence length="2005" mass="218003">MAPRLSRRHREFTDLKDLADRYRHTTDEISYVQGLMLFTIRAAYLLQWIKREPSLLTASHAVGFSGGLANASVLAVAEDFDKLSRAIEEGSGSWGWLVVGIPSSDLRDALDHFQNNMGIPSSKRAKVGLTGDRWNTVIGPPSILELVFKQCPAIKSLPKDKLNIHALQHALDLSESDLDYIVGDSALVKSHVNPSFRLWGMTQPKEPWGTWGDLLRVVFVKMLSEPLDIVKVVDEFHGCLSSLHQANICNMAMEGPSSHAAYLVSTLKSSGKAVNFRNGLGNEQVESTSSGRIAIVGMSGKGPGCENLEEFWNVISNAQDQHQEIPKDRFNLEDYLKQGHVTQCQSESMARHGCFIAKPGDFDARFFHISPREALLMDPGHRMFLMNAYEALEMAGYSNGHTKATDPKKISIFFAQCNDDWRIASHDVKGCDSYTLPGTARAFGPGRLAFHFGWEGPAYSMDSACASSVSSIHFACMSLMNKDTDMAVAGAANVIGYPHTFISLSQSGVLSRTGNCKPFRDDADGYCRADFSGVIVLKRLEDAIAANDNILGVLAGSGRNQAGNATSITTSDTGTQTRLFQKVLRNANVSPEDISYVEMHGTGTPIGDPAEMGAVANVFGNRKSDAPLPLGAVKGNVGHSESAAGMASLLKCLMMLQKKAIPPQAGMPHALNPNFPPLSDINVVIPSKIDDFKEKPNMPRRILLNNFDAAGGNGCLLLEEYVSSTSNELEIDERDPRSTHLVVSSAKTQASHHANKRNLLNWLKANQSTRIQDIAYTSTARRVHWPLRYAVAASSTQDLITKLESSIARENPENLSGRKSPIVFTFTGQGSQYAGMGAELYETSFAFRDTVRLCARICNDHQFPEFIDIITDKDIDISTKSPLQVQLSLLALEIGLAAFWKSIGVLPDIVLGHSLGEYAALYVAGVLSLGDVLYLVGRRALLLLERCEIGTCSMLALNASATTVQVHLETQPHLSCAVACVNGPNATVVSGPLGEVSHLQDQFKDNNIRSKVLSVPFAFHSLQVDPILDEYNILAGVATFMQPKIPVASTLLAAVIDKEGTFSPQYLVEQTRQKVDFVGALNAVKSKLDNPVWLEVGPSHICSSFVRATISPSTSKVMSTLDATGNDWLSVAQCLSGLYQNGVDVDWLGLHAPYESSLRLQTLPTYEWDLKDYWMPYVEPSGPGQAVVANTTSGRGKTSGPISTCAQYVIEESMTPKPQIKLGAVTADAGFKAFIDGHRLRGVAVCAGAVFIEAAETAGRYLLKYLGREDADTAVLSLQEMALIRPITHKSVHAKAELQTTAVLDSASKDTVRITFNESLPAGSSQRLGGCLLKLCEAGLEAQWEKSSFFIRSRMNDIIANVKSGQGHRIQRDIYYALFADTVEYDTPFRGVKEAYVSQDFEEAAAEVVLRADPTGTKFTSSPYWTDSLSQLCGFVVNGTPARPKDITYMMASLGTYVQTGQVIPGKSYFTYSRISGKDQDHVYCDTFVFDDDRLIIESTNCVFHHVQNATLERLLGKPASASASAPAPASDGPPLKRGPHEARSVPGVPSTEKPNSAIATTAPASESGEVGQGIYQALIAAIIKTTGGELSELHDDTELAEIGVDSIMAIEIVADVKDSTDEDLLPSFVLEYPTIGHLRRTFGESVSSKSSDSSESKEASDTPDSSASVTSEEELSVPGEESLLEAKEHVAFARKDIDIPNGRSLAETPVHDDSPQPRVRISLLQGRPVPGKPRFFLIADGSGSIATYIHLPPAKVKMPIYGVDSPFLHCPSRLTPEAGIPAAAKWIVEALVKAQPEGPFFLGGFSGGAMLSYEIARQLAALGRKVDSMILIDMCCPRPTVASNLKENLWNDDIEAFEAISSHADSNVATNTQQHLRAIFKAVSIYHPPPMTVEERPERTIIIWAQKGMITRCYDNPEIMRGLAERGLTRDPPAGFMEDPAFGAIRWSILSKGANDLGPNGWQRYIGYEPLCLSVDLDHLEMMAPGQVHILRGAFEEAFKRIEA</sequence>
<dbReference type="InterPro" id="IPR050091">
    <property type="entry name" value="PKS_NRPS_Biosynth_Enz"/>
</dbReference>
<dbReference type="InterPro" id="IPR032088">
    <property type="entry name" value="SAT"/>
</dbReference>
<dbReference type="SMART" id="SM00823">
    <property type="entry name" value="PKS_PP"/>
    <property type="match status" value="1"/>
</dbReference>
<organism evidence="10 11">
    <name type="scientific">Penicillium antarcticum</name>
    <dbReference type="NCBI Taxonomy" id="416450"/>
    <lineage>
        <taxon>Eukaryota</taxon>
        <taxon>Fungi</taxon>
        <taxon>Dikarya</taxon>
        <taxon>Ascomycota</taxon>
        <taxon>Pezizomycotina</taxon>
        <taxon>Eurotiomycetes</taxon>
        <taxon>Eurotiomycetidae</taxon>
        <taxon>Eurotiales</taxon>
        <taxon>Aspergillaceae</taxon>
        <taxon>Penicillium</taxon>
    </lineage>
</organism>
<dbReference type="InterPro" id="IPR018201">
    <property type="entry name" value="Ketoacyl_synth_AS"/>
</dbReference>
<feature type="compositionally biased region" description="Polar residues" evidence="6">
    <location>
        <begin position="1553"/>
        <end position="1565"/>
    </location>
</feature>
<feature type="region of interest" description="Disordered" evidence="6">
    <location>
        <begin position="1644"/>
        <end position="1681"/>
    </location>
</feature>
<dbReference type="SUPFAM" id="SSF55048">
    <property type="entry name" value="Probable ACP-binding domain of malonyl-CoA ACP transacylase"/>
    <property type="match status" value="1"/>
</dbReference>
<dbReference type="STRING" id="416450.A0A1V6PTN0"/>
<dbReference type="GO" id="GO:0017000">
    <property type="term" value="P:antibiotic biosynthetic process"/>
    <property type="evidence" value="ECO:0007669"/>
    <property type="project" value="UniProtKB-ARBA"/>
</dbReference>
<dbReference type="Pfam" id="PF00550">
    <property type="entry name" value="PP-binding"/>
    <property type="match status" value="1"/>
</dbReference>
<dbReference type="Pfam" id="PF00698">
    <property type="entry name" value="Acyl_transf_1"/>
    <property type="match status" value="1"/>
</dbReference>
<evidence type="ECO:0000259" key="8">
    <source>
        <dbReference type="PROSITE" id="PS52004"/>
    </source>
</evidence>
<dbReference type="GO" id="GO:0006633">
    <property type="term" value="P:fatty acid biosynthetic process"/>
    <property type="evidence" value="ECO:0007669"/>
    <property type="project" value="InterPro"/>
</dbReference>
<dbReference type="SUPFAM" id="SSF52151">
    <property type="entry name" value="FabD/lysophospholipase-like"/>
    <property type="match status" value="1"/>
</dbReference>
<dbReference type="Pfam" id="PF22621">
    <property type="entry name" value="CurL-like_PKS_C"/>
    <property type="match status" value="1"/>
</dbReference>
<dbReference type="EMBL" id="MDYN01000037">
    <property type="protein sequence ID" value="OQD80281.1"/>
    <property type="molecule type" value="Genomic_DNA"/>
</dbReference>
<feature type="compositionally biased region" description="Low complexity" evidence="6">
    <location>
        <begin position="1521"/>
        <end position="1531"/>
    </location>
</feature>
<evidence type="ECO:0000256" key="4">
    <source>
        <dbReference type="ARBA" id="ARBA00022737"/>
    </source>
</evidence>
<feature type="domain" description="Carrier" evidence="7">
    <location>
        <begin position="1570"/>
        <end position="1647"/>
    </location>
</feature>
<dbReference type="InterPro" id="IPR014043">
    <property type="entry name" value="Acyl_transferase_dom"/>
</dbReference>
<dbReference type="InterPro" id="IPR016039">
    <property type="entry name" value="Thiolase-like"/>
</dbReference>
<dbReference type="GO" id="GO:0030639">
    <property type="term" value="P:polyketide biosynthetic process"/>
    <property type="evidence" value="ECO:0007669"/>
    <property type="project" value="UniProtKB-ARBA"/>
</dbReference>
<dbReference type="Gene3D" id="3.10.129.110">
    <property type="entry name" value="Polyketide synthase dehydratase"/>
    <property type="match status" value="1"/>
</dbReference>
<dbReference type="SMART" id="SM00825">
    <property type="entry name" value="PKS_KS"/>
    <property type="match status" value="1"/>
</dbReference>
<dbReference type="CDD" id="cd00833">
    <property type="entry name" value="PKS"/>
    <property type="match status" value="1"/>
</dbReference>
<dbReference type="InterPro" id="IPR001227">
    <property type="entry name" value="Ac_transferase_dom_sf"/>
</dbReference>
<dbReference type="Pfam" id="PF00109">
    <property type="entry name" value="ketoacyl-synt"/>
    <property type="match status" value="1"/>
</dbReference>
<dbReference type="Proteomes" id="UP000191672">
    <property type="component" value="Unassembled WGS sequence"/>
</dbReference>
<dbReference type="InterPro" id="IPR036736">
    <property type="entry name" value="ACP-like_sf"/>
</dbReference>
<dbReference type="GO" id="GO:0004312">
    <property type="term" value="F:fatty acid synthase activity"/>
    <property type="evidence" value="ECO:0007669"/>
    <property type="project" value="TreeGrafter"/>
</dbReference>
<dbReference type="InterPro" id="IPR030918">
    <property type="entry name" value="PT_fungal_PKS"/>
</dbReference>
<dbReference type="InterPro" id="IPR049900">
    <property type="entry name" value="PKS_mFAS_DH"/>
</dbReference>
<dbReference type="InterPro" id="IPR042104">
    <property type="entry name" value="PKS_dehydratase_sf"/>
</dbReference>
<dbReference type="SUPFAM" id="SSF47336">
    <property type="entry name" value="ACP-like"/>
    <property type="match status" value="1"/>
</dbReference>
<dbReference type="SUPFAM" id="SSF53901">
    <property type="entry name" value="Thiolase-like"/>
    <property type="match status" value="1"/>
</dbReference>
<dbReference type="InterPro" id="IPR006162">
    <property type="entry name" value="Ppantetheine_attach_site"/>
</dbReference>
<dbReference type="InterPro" id="IPR020841">
    <property type="entry name" value="PKS_Beta-ketoAc_synthase_dom"/>
</dbReference>
<evidence type="ECO:0000259" key="7">
    <source>
        <dbReference type="PROSITE" id="PS50075"/>
    </source>
</evidence>
<feature type="region of interest" description="C-terminal hotdog fold" evidence="5">
    <location>
        <begin position="1367"/>
        <end position="1513"/>
    </location>
</feature>
<dbReference type="Gene3D" id="3.40.47.10">
    <property type="match status" value="1"/>
</dbReference>
<feature type="active site" description="Proton donor; for dehydratase activity" evidence="5">
    <location>
        <position position="1427"/>
    </location>
</feature>
<dbReference type="InterPro" id="IPR014030">
    <property type="entry name" value="Ketoacyl_synth_N"/>
</dbReference>
<name>A0A1V6PTN0_9EURO</name>
<keyword evidence="11" id="KW-1185">Reference proteome</keyword>
<protein>
    <submittedName>
        <fullName evidence="10">Uncharacterized protein</fullName>
    </submittedName>
</protein>
<evidence type="ECO:0000313" key="11">
    <source>
        <dbReference type="Proteomes" id="UP000191672"/>
    </source>
</evidence>
<dbReference type="SUPFAM" id="SSF53474">
    <property type="entry name" value="alpha/beta-Hydrolases"/>
    <property type="match status" value="1"/>
</dbReference>
<dbReference type="PROSITE" id="PS00012">
    <property type="entry name" value="PHOSPHOPANTETHEINE"/>
    <property type="match status" value="1"/>
</dbReference>
<evidence type="ECO:0000256" key="5">
    <source>
        <dbReference type="PROSITE-ProRule" id="PRU01363"/>
    </source>
</evidence>
<dbReference type="PROSITE" id="PS50075">
    <property type="entry name" value="CARRIER"/>
    <property type="match status" value="1"/>
</dbReference>
<reference evidence="11" key="1">
    <citation type="journal article" date="2017" name="Nat. Microbiol.">
        <title>Global analysis of biosynthetic gene clusters reveals vast potential of secondary metabolite production in Penicillium species.</title>
        <authorList>
            <person name="Nielsen J.C."/>
            <person name="Grijseels S."/>
            <person name="Prigent S."/>
            <person name="Ji B."/>
            <person name="Dainat J."/>
            <person name="Nielsen K.F."/>
            <person name="Frisvad J.C."/>
            <person name="Workman M."/>
            <person name="Nielsen J."/>
        </authorList>
    </citation>
    <scope>NUCLEOTIDE SEQUENCE [LARGE SCALE GENOMIC DNA]</scope>
    <source>
        <strain evidence="11">IBT 31811</strain>
    </source>
</reference>
<dbReference type="Gene3D" id="3.40.366.10">
    <property type="entry name" value="Malonyl-Coenzyme A Acyl Carrier Protein, domain 2"/>
    <property type="match status" value="1"/>
</dbReference>
<dbReference type="InterPro" id="IPR029058">
    <property type="entry name" value="AB_hydrolase_fold"/>
</dbReference>
<dbReference type="PANTHER" id="PTHR43775:SF45">
    <property type="entry name" value="CONIDIAL PIGMENT POLYKETIDE SYNTHASE ALB1"/>
    <property type="match status" value="1"/>
</dbReference>
<dbReference type="Pfam" id="PF00975">
    <property type="entry name" value="Thioesterase"/>
    <property type="match status" value="1"/>
</dbReference>
<dbReference type="InterPro" id="IPR009081">
    <property type="entry name" value="PP-bd_ACP"/>
</dbReference>
<dbReference type="PROSITE" id="PS52004">
    <property type="entry name" value="KS3_2"/>
    <property type="match status" value="1"/>
</dbReference>
<keyword evidence="3" id="KW-0808">Transferase</keyword>
<feature type="region of interest" description="N-terminal hotdog fold" evidence="5">
    <location>
        <begin position="1206"/>
        <end position="1347"/>
    </location>
</feature>
<dbReference type="GO" id="GO:0031177">
    <property type="term" value="F:phosphopantetheine binding"/>
    <property type="evidence" value="ECO:0007669"/>
    <property type="project" value="InterPro"/>
</dbReference>
<dbReference type="Gene3D" id="3.30.70.3290">
    <property type="match status" value="1"/>
</dbReference>
<dbReference type="InterPro" id="IPR016035">
    <property type="entry name" value="Acyl_Trfase/lysoPLipase"/>
</dbReference>
<gene>
    <name evidence="10" type="ORF">PENANT_c037G05923</name>
</gene>
<evidence type="ECO:0000313" key="10">
    <source>
        <dbReference type="EMBL" id="OQD80281.1"/>
    </source>
</evidence>
<accession>A0A1V6PTN0</accession>